<evidence type="ECO:0000313" key="2">
    <source>
        <dbReference type="Proteomes" id="UP000823615"/>
    </source>
</evidence>
<dbReference type="Gene3D" id="3.40.50.300">
    <property type="entry name" value="P-loop containing nucleotide triphosphate hydrolases"/>
    <property type="match status" value="1"/>
</dbReference>
<accession>A0A9D9E385</accession>
<reference evidence="1" key="2">
    <citation type="journal article" date="2021" name="PeerJ">
        <title>Extensive microbial diversity within the chicken gut microbiome revealed by metagenomics and culture.</title>
        <authorList>
            <person name="Gilroy R."/>
            <person name="Ravi A."/>
            <person name="Getino M."/>
            <person name="Pursley I."/>
            <person name="Horton D.L."/>
            <person name="Alikhan N.F."/>
            <person name="Baker D."/>
            <person name="Gharbi K."/>
            <person name="Hall N."/>
            <person name="Watson M."/>
            <person name="Adriaenssens E.M."/>
            <person name="Foster-Nyarko E."/>
            <person name="Jarju S."/>
            <person name="Secka A."/>
            <person name="Antonio M."/>
            <person name="Oren A."/>
            <person name="Chaudhuri R.R."/>
            <person name="La Ragione R."/>
            <person name="Hildebrand F."/>
            <person name="Pallen M.J."/>
        </authorList>
    </citation>
    <scope>NUCLEOTIDE SEQUENCE</scope>
    <source>
        <strain evidence="1">7293</strain>
    </source>
</reference>
<dbReference type="Gene3D" id="1.25.40.10">
    <property type="entry name" value="Tetratricopeptide repeat domain"/>
    <property type="match status" value="2"/>
</dbReference>
<dbReference type="PANTHER" id="PTHR46082">
    <property type="entry name" value="ATP/GTP-BINDING PROTEIN-RELATED"/>
    <property type="match status" value="1"/>
</dbReference>
<comment type="caution">
    <text evidence="1">The sequence shown here is derived from an EMBL/GenBank/DDBJ whole genome shotgun (WGS) entry which is preliminary data.</text>
</comment>
<dbReference type="EMBL" id="JADIMT010000059">
    <property type="protein sequence ID" value="MBO8436289.1"/>
    <property type="molecule type" value="Genomic_DNA"/>
</dbReference>
<reference evidence="1" key="1">
    <citation type="submission" date="2020-10" db="EMBL/GenBank/DDBJ databases">
        <authorList>
            <person name="Gilroy R."/>
        </authorList>
    </citation>
    <scope>NUCLEOTIDE SEQUENCE</scope>
    <source>
        <strain evidence="1">7293</strain>
    </source>
</reference>
<gene>
    <name evidence="1" type="ORF">IAA97_04860</name>
</gene>
<dbReference type="InterPro" id="IPR053137">
    <property type="entry name" value="NLR-like"/>
</dbReference>
<dbReference type="InterPro" id="IPR011990">
    <property type="entry name" value="TPR-like_helical_dom_sf"/>
</dbReference>
<organism evidence="1 2">
    <name type="scientific">Candidatus Ornithospirochaeta stercoripullorum</name>
    <dbReference type="NCBI Taxonomy" id="2840899"/>
    <lineage>
        <taxon>Bacteria</taxon>
        <taxon>Pseudomonadati</taxon>
        <taxon>Spirochaetota</taxon>
        <taxon>Spirochaetia</taxon>
        <taxon>Spirochaetales</taxon>
        <taxon>Spirochaetaceae</taxon>
        <taxon>Spirochaetaceae incertae sedis</taxon>
        <taxon>Candidatus Ornithospirochaeta</taxon>
    </lineage>
</organism>
<dbReference type="SUPFAM" id="SSF48452">
    <property type="entry name" value="TPR-like"/>
    <property type="match status" value="2"/>
</dbReference>
<dbReference type="AlphaFoldDB" id="A0A9D9E385"/>
<protein>
    <submittedName>
        <fullName evidence="1">Tetratricopeptide repeat protein</fullName>
    </submittedName>
</protein>
<name>A0A9D9E385_9SPIO</name>
<dbReference type="Pfam" id="PF13424">
    <property type="entry name" value="TPR_12"/>
    <property type="match status" value="1"/>
</dbReference>
<sequence length="854" mass="97932">MRRVNEKEADTRDLIRHIFPADYEEKDIFTGRKREMEHFSDHYTKILKESEGERFYHILLYTGAKGVGKSALLEKLIETHKESINYAFFDFKNFTGTMFEVIISLKNQLEENSQFTFPLTNYAIYRIFKESGDESLRSKDLSDIINNRRSAIALLIIKSIIPALDIGMEFLSIIEKYFNYNIKQEISSRITNTEIREYIKLINDSKINSIEENIAILFAYDLTLNNRKKKRKNKTATVIFLDTFDSINNNSADYPIYDWLTNNKSGLFLKTPGVVWVIAECGNNLLPDWQAEVVPIKPFERAEADSFFLESGVADTAIRKLLFEKSHGIPSKMNLYCQKYKALSKAKKDFHSSCDPETLENNNLLLLLQIDEDTAVMLATLSLFTYGWSDEMIKEMSKSKRWDSNAYQEAIECKAVKYSPSLMKYSLDDEVREFLHNSNTLLTPDEIIELLSPLLDSPKPNTALEIMSLIAYYNHTGNALQEAMRRTLSSISSYNLMEASSMLTLLDKIQVESSEDKNAIASLHAYYIMKKGNVKESLEMVNDIDAGPNETISRFIKSSCLIENAKYQEAIDVAKSTCAAISDKTSVDYIKVSYNLATAYFRLEDFKESFSIENDLLEIIKEKYSNTPLHMKILNALATDYQRLGEYKKALDIGFECYMQSEKTIGKTDSRTLTYLGNIASYLSEPTGMDVSKYAREIEEHLALQTSTDDPVDVAIAISHYILDKRTAILGERHHETLDTLANLADQYNEKKDYKTALKLLKKCKRLRSEMLGETHADTLDTISKISTTYYLMKDNENACLALKEYLDKAPDKTTEAYALNCATYKELKELVENATEQNQSDILKIWQREHTSQ</sequence>
<dbReference type="InterPro" id="IPR027417">
    <property type="entry name" value="P-loop_NTPase"/>
</dbReference>
<evidence type="ECO:0000313" key="1">
    <source>
        <dbReference type="EMBL" id="MBO8436289.1"/>
    </source>
</evidence>
<dbReference type="PANTHER" id="PTHR46082:SF11">
    <property type="entry name" value="AAA+ ATPASE DOMAIN-CONTAINING PROTEIN-RELATED"/>
    <property type="match status" value="1"/>
</dbReference>
<proteinExistence type="predicted"/>
<dbReference type="Proteomes" id="UP000823615">
    <property type="component" value="Unassembled WGS sequence"/>
</dbReference>
<dbReference type="SUPFAM" id="SSF52540">
    <property type="entry name" value="P-loop containing nucleoside triphosphate hydrolases"/>
    <property type="match status" value="1"/>
</dbReference>